<proteinExistence type="predicted"/>
<dbReference type="CDD" id="cd01646">
    <property type="entry name" value="RT_Bac_retron_I"/>
    <property type="match status" value="1"/>
</dbReference>
<sequence length="583" mass="67293">MNYDVLKERGKNLTLSIPHPIAQLRMARLFDDYAETMISACDKSEFSLRRPAEIVSLFANKPLDQSEIYRDGLPHDLLEDGLPDFSRMTSFFRLRRYNLLAKFMDSDEFIELEKRFSRLLFLDISKCFYNIYTHSVSWAVKGKALTKQNIRSFSFESMFDETMQFSNYKETNGIIVGPEISRIFAEIILQQVDRDVKDAISQELELTTADYAIRRYVDDYSIFAHSDQTLEAIQNILVKSLGAYKLYLNIEKSRISNRPFVTPITRMKHAVASVVDDVGGLVRSYLEAAELPCERSVSDHIREKLRNCRIILHSPDVGFHNVSGWFLWKFRRIIRDGLRLLNRSRSDDEKDCASRITASLFEMVFYVVSLDFRVRSGFNLAVIVNELRRATAIDESEQSDWLNSYVFEELLKLTDSAVGRGLVGSLELSNLLLLGAHAFGKRFVRSSIVRLALSRLAHHKTAYFDYVALKFCYLKDSEFFAVELHALNAKVRNFIHDNIDNLRVDTETYLLFCDYVSSPDVAVSSKIRLVNEALSMHRMSAHLPPISDHVIAQLTRFIGFTDWTGARLHHTLARRQLRASREY</sequence>
<dbReference type="NCBIfam" id="NF041748">
    <property type="entry name" value="Drt3b"/>
    <property type="match status" value="1"/>
</dbReference>
<dbReference type="EMBL" id="JAHXZN010000002">
    <property type="protein sequence ID" value="MBW6530746.1"/>
    <property type="molecule type" value="Genomic_DNA"/>
</dbReference>
<feature type="domain" description="Reverse transcriptase" evidence="1">
    <location>
        <begin position="1"/>
        <end position="271"/>
    </location>
</feature>
<protein>
    <submittedName>
        <fullName evidence="2">RNA-directed DNA polymerase</fullName>
    </submittedName>
</protein>
<dbReference type="Proteomes" id="UP000759103">
    <property type="component" value="Unassembled WGS sequence"/>
</dbReference>
<dbReference type="GO" id="GO:0003964">
    <property type="term" value="F:RNA-directed DNA polymerase activity"/>
    <property type="evidence" value="ECO:0007669"/>
    <property type="project" value="UniProtKB-KW"/>
</dbReference>
<comment type="caution">
    <text evidence="2">The sequence shown here is derived from an EMBL/GenBank/DDBJ whole genome shotgun (WGS) entry which is preliminary data.</text>
</comment>
<evidence type="ECO:0000313" key="3">
    <source>
        <dbReference type="Proteomes" id="UP000759103"/>
    </source>
</evidence>
<organism evidence="2 3">
    <name type="scientific">Sphingomonas citri</name>
    <dbReference type="NCBI Taxonomy" id="2862499"/>
    <lineage>
        <taxon>Bacteria</taxon>
        <taxon>Pseudomonadati</taxon>
        <taxon>Pseudomonadota</taxon>
        <taxon>Alphaproteobacteria</taxon>
        <taxon>Sphingomonadales</taxon>
        <taxon>Sphingomonadaceae</taxon>
        <taxon>Sphingomonas</taxon>
    </lineage>
</organism>
<accession>A0ABS7BMA4</accession>
<evidence type="ECO:0000313" key="2">
    <source>
        <dbReference type="EMBL" id="MBW6530746.1"/>
    </source>
</evidence>
<dbReference type="PROSITE" id="PS50878">
    <property type="entry name" value="RT_POL"/>
    <property type="match status" value="1"/>
</dbReference>
<keyword evidence="2" id="KW-0695">RNA-directed DNA polymerase</keyword>
<keyword evidence="3" id="KW-1185">Reference proteome</keyword>
<keyword evidence="2" id="KW-0548">Nucleotidyltransferase</keyword>
<keyword evidence="2" id="KW-0808">Transferase</keyword>
<evidence type="ECO:0000259" key="1">
    <source>
        <dbReference type="PROSITE" id="PS50878"/>
    </source>
</evidence>
<gene>
    <name evidence="2" type="ORF">KZ820_08360</name>
</gene>
<name>A0ABS7BMA4_9SPHN</name>
<dbReference type="Pfam" id="PF00078">
    <property type="entry name" value="RVT_1"/>
    <property type="match status" value="1"/>
</dbReference>
<dbReference type="InterPro" id="IPR000477">
    <property type="entry name" value="RT_dom"/>
</dbReference>
<reference evidence="2 3" key="1">
    <citation type="submission" date="2021-07" db="EMBL/GenBank/DDBJ databases">
        <title>Sphingomonas sp.</title>
        <authorList>
            <person name="Feng G."/>
            <person name="Li J."/>
            <person name="Pan M."/>
        </authorList>
    </citation>
    <scope>NUCLEOTIDE SEQUENCE [LARGE SCALE GENOMIC DNA]</scope>
    <source>
        <strain evidence="2 3">RRHST34</strain>
    </source>
</reference>